<comment type="caution">
    <text evidence="3">The sequence shown here is derived from an EMBL/GenBank/DDBJ whole genome shotgun (WGS) entry which is preliminary data.</text>
</comment>
<sequence>MPSSSTDISLPNDLATLALARFDSLLASGKLNYGPSTPTTITHNGFLVTSPFPLPPPPFSHKLTPSPQFSISIPPALSQKPILPPSDPSRSKPGGPFLDPDPDFVLCDVGAKHVLELNKHCILRPMYILHTRAYEKQASDLSRADIQALWALLLHLDPKGEEEAGPGTEQRIMAIYNCGAEAGASQGHKHLQLFPQPAEPSAPRFELYPYQLTLSTETSSEHPTVPYRHAVLALPRDASAEDVYAVYGRLMGEMRPVMEREGVVDYNVVVVREWMLVIPRRHHGREGVECNAVGMMGMVWVRDEEEREGWVRLGMTEHLRWLGIGV</sequence>
<dbReference type="PANTHER" id="PTHR38420:SF1">
    <property type="entry name" value="PUTATIVE (AFU_ORTHOLOGUE AFUA_5G14690)-RELATED"/>
    <property type="match status" value="1"/>
</dbReference>
<dbReference type="SUPFAM" id="SSF54197">
    <property type="entry name" value="HIT-like"/>
    <property type="match status" value="1"/>
</dbReference>
<name>A0A8H3IKI7_9LECA</name>
<dbReference type="GO" id="GO:0009117">
    <property type="term" value="P:nucleotide metabolic process"/>
    <property type="evidence" value="ECO:0007669"/>
    <property type="project" value="InterPro"/>
</dbReference>
<dbReference type="AlphaFoldDB" id="A0A8H3IKI7"/>
<dbReference type="EMBL" id="CAJPDS010000019">
    <property type="protein sequence ID" value="CAF9917034.1"/>
    <property type="molecule type" value="Genomic_DNA"/>
</dbReference>
<dbReference type="GO" id="GO:0005524">
    <property type="term" value="F:ATP binding"/>
    <property type="evidence" value="ECO:0007669"/>
    <property type="project" value="InterPro"/>
</dbReference>
<protein>
    <submittedName>
        <fullName evidence="3">Uncharacterized protein</fullName>
    </submittedName>
</protein>
<gene>
    <name evidence="3" type="ORF">HETSPECPRED_003079</name>
</gene>
<feature type="domain" description="ATP adenylyltransferase C-terminal" evidence="1">
    <location>
        <begin position="223"/>
        <end position="324"/>
    </location>
</feature>
<accession>A0A8H3IKI7</accession>
<dbReference type="Proteomes" id="UP000664521">
    <property type="component" value="Unassembled WGS sequence"/>
</dbReference>
<evidence type="ECO:0000259" key="1">
    <source>
        <dbReference type="Pfam" id="PF09830"/>
    </source>
</evidence>
<evidence type="ECO:0000313" key="3">
    <source>
        <dbReference type="EMBL" id="CAF9917034.1"/>
    </source>
</evidence>
<dbReference type="Gene3D" id="3.30.428.70">
    <property type="match status" value="1"/>
</dbReference>
<feature type="domain" description="Ap4A phosphorylase 1/2 N-terminal" evidence="2">
    <location>
        <begin position="91"/>
        <end position="205"/>
    </location>
</feature>
<dbReference type="InterPro" id="IPR043171">
    <property type="entry name" value="Ap4A_phos1/2-like"/>
</dbReference>
<evidence type="ECO:0000259" key="2">
    <source>
        <dbReference type="Pfam" id="PF19327"/>
    </source>
</evidence>
<dbReference type="PANTHER" id="PTHR38420">
    <property type="entry name" value="AP-4-A PHOSPHORYLASE II"/>
    <property type="match status" value="1"/>
</dbReference>
<evidence type="ECO:0000313" key="4">
    <source>
        <dbReference type="Proteomes" id="UP000664521"/>
    </source>
</evidence>
<proteinExistence type="predicted"/>
<keyword evidence="4" id="KW-1185">Reference proteome</keyword>
<dbReference type="InterPro" id="IPR009163">
    <property type="entry name" value="Ap4A_phos1/2"/>
</dbReference>
<dbReference type="OrthoDB" id="10267950at2759"/>
<reference evidence="3" key="1">
    <citation type="submission" date="2021-03" db="EMBL/GenBank/DDBJ databases">
        <authorList>
            <person name="Tagirdzhanova G."/>
        </authorList>
    </citation>
    <scope>NUCLEOTIDE SEQUENCE</scope>
</reference>
<dbReference type="InterPro" id="IPR045759">
    <property type="entry name" value="Ap4A_phos1/2_N"/>
</dbReference>
<dbReference type="GO" id="GO:0003877">
    <property type="term" value="F:ATP:ADP adenylyltransferase activity"/>
    <property type="evidence" value="ECO:0007669"/>
    <property type="project" value="InterPro"/>
</dbReference>
<dbReference type="InterPro" id="IPR019200">
    <property type="entry name" value="ATP_adenylylTrfase_C"/>
</dbReference>
<dbReference type="InterPro" id="IPR036265">
    <property type="entry name" value="HIT-like_sf"/>
</dbReference>
<organism evidence="3 4">
    <name type="scientific">Heterodermia speciosa</name>
    <dbReference type="NCBI Taxonomy" id="116794"/>
    <lineage>
        <taxon>Eukaryota</taxon>
        <taxon>Fungi</taxon>
        <taxon>Dikarya</taxon>
        <taxon>Ascomycota</taxon>
        <taxon>Pezizomycotina</taxon>
        <taxon>Lecanoromycetes</taxon>
        <taxon>OSLEUM clade</taxon>
        <taxon>Lecanoromycetidae</taxon>
        <taxon>Caliciales</taxon>
        <taxon>Physciaceae</taxon>
        <taxon>Heterodermia</taxon>
    </lineage>
</organism>
<dbReference type="Pfam" id="PF19327">
    <property type="entry name" value="Ap4A_phos_N"/>
    <property type="match status" value="1"/>
</dbReference>
<dbReference type="Pfam" id="PF09830">
    <property type="entry name" value="ATP_transf"/>
    <property type="match status" value="1"/>
</dbReference>